<evidence type="ECO:0008006" key="8">
    <source>
        <dbReference type="Google" id="ProtNLM"/>
    </source>
</evidence>
<evidence type="ECO:0000313" key="7">
    <source>
        <dbReference type="Proteomes" id="UP000554482"/>
    </source>
</evidence>
<keyword evidence="3" id="KW-0479">Metal-binding</keyword>
<dbReference type="Proteomes" id="UP000554482">
    <property type="component" value="Unassembled WGS sequence"/>
</dbReference>
<evidence type="ECO:0000256" key="4">
    <source>
        <dbReference type="ARBA" id="ARBA00023002"/>
    </source>
</evidence>
<dbReference type="OrthoDB" id="2789670at2759"/>
<comment type="caution">
    <text evidence="6">The sequence shown here is derived from an EMBL/GenBank/DDBJ whole genome shotgun (WGS) entry which is preliminary data.</text>
</comment>
<reference evidence="6 7" key="1">
    <citation type="submission" date="2020-06" db="EMBL/GenBank/DDBJ databases">
        <title>Transcriptomic and genomic resources for Thalictrum thalictroides and T. hernandezii: Facilitating candidate gene discovery in an emerging model plant lineage.</title>
        <authorList>
            <person name="Arias T."/>
            <person name="Riano-Pachon D.M."/>
            <person name="Di Stilio V.S."/>
        </authorList>
    </citation>
    <scope>NUCLEOTIDE SEQUENCE [LARGE SCALE GENOMIC DNA]</scope>
    <source>
        <strain evidence="7">cv. WT478/WT964</strain>
        <tissue evidence="6">Leaves</tissue>
    </source>
</reference>
<keyword evidence="4" id="KW-0560">Oxidoreductase</keyword>
<dbReference type="AlphaFoldDB" id="A0A7J6WDW1"/>
<evidence type="ECO:0000313" key="6">
    <source>
        <dbReference type="EMBL" id="KAF5195163.1"/>
    </source>
</evidence>
<organism evidence="6 7">
    <name type="scientific">Thalictrum thalictroides</name>
    <name type="common">Rue-anemone</name>
    <name type="synonym">Anemone thalictroides</name>
    <dbReference type="NCBI Taxonomy" id="46969"/>
    <lineage>
        <taxon>Eukaryota</taxon>
        <taxon>Viridiplantae</taxon>
        <taxon>Streptophyta</taxon>
        <taxon>Embryophyta</taxon>
        <taxon>Tracheophyta</taxon>
        <taxon>Spermatophyta</taxon>
        <taxon>Magnoliopsida</taxon>
        <taxon>Ranunculales</taxon>
        <taxon>Ranunculaceae</taxon>
        <taxon>Thalictroideae</taxon>
        <taxon>Thalictrum</taxon>
    </lineage>
</organism>
<keyword evidence="2" id="KW-0349">Heme</keyword>
<evidence type="ECO:0000256" key="5">
    <source>
        <dbReference type="ARBA" id="ARBA00023004"/>
    </source>
</evidence>
<keyword evidence="5" id="KW-0408">Iron</keyword>
<protein>
    <recommendedName>
        <fullName evidence="8">Cytochrome p450</fullName>
    </recommendedName>
</protein>
<dbReference type="SUPFAM" id="SSF48264">
    <property type="entry name" value="Cytochrome P450"/>
    <property type="match status" value="1"/>
</dbReference>
<evidence type="ECO:0000256" key="2">
    <source>
        <dbReference type="ARBA" id="ARBA00022617"/>
    </source>
</evidence>
<evidence type="ECO:0000256" key="1">
    <source>
        <dbReference type="ARBA" id="ARBA00010617"/>
    </source>
</evidence>
<dbReference type="Pfam" id="PF00067">
    <property type="entry name" value="p450"/>
    <property type="match status" value="1"/>
</dbReference>
<dbReference type="Gene3D" id="1.10.630.10">
    <property type="entry name" value="Cytochrome P450"/>
    <property type="match status" value="1"/>
</dbReference>
<proteinExistence type="inferred from homology"/>
<dbReference type="PANTHER" id="PTHR47955:SF8">
    <property type="entry name" value="CYTOCHROME P450 71D11-LIKE"/>
    <property type="match status" value="1"/>
</dbReference>
<sequence length="74" mass="8415">MDEVVEEHIEKKQILSSNEEEDFVDIMLGIEKGDNNINHGVSWDRINTKAIIMDMFVAGTDTSSVVMEWAMQSL</sequence>
<dbReference type="InterPro" id="IPR036396">
    <property type="entry name" value="Cyt_P450_sf"/>
</dbReference>
<accession>A0A7J6WDW1</accession>
<dbReference type="GO" id="GO:0005506">
    <property type="term" value="F:iron ion binding"/>
    <property type="evidence" value="ECO:0007669"/>
    <property type="project" value="InterPro"/>
</dbReference>
<dbReference type="PANTHER" id="PTHR47955">
    <property type="entry name" value="CYTOCHROME P450 FAMILY 71 PROTEIN"/>
    <property type="match status" value="1"/>
</dbReference>
<dbReference type="GO" id="GO:0044550">
    <property type="term" value="P:secondary metabolite biosynthetic process"/>
    <property type="evidence" value="ECO:0007669"/>
    <property type="project" value="UniProtKB-ARBA"/>
</dbReference>
<dbReference type="EMBL" id="JABWDY010017730">
    <property type="protein sequence ID" value="KAF5195163.1"/>
    <property type="molecule type" value="Genomic_DNA"/>
</dbReference>
<dbReference type="GO" id="GO:0004497">
    <property type="term" value="F:monooxygenase activity"/>
    <property type="evidence" value="ECO:0007669"/>
    <property type="project" value="InterPro"/>
</dbReference>
<name>A0A7J6WDW1_THATH</name>
<comment type="similarity">
    <text evidence="1">Belongs to the cytochrome P450 family.</text>
</comment>
<dbReference type="InterPro" id="IPR001128">
    <property type="entry name" value="Cyt_P450"/>
</dbReference>
<keyword evidence="7" id="KW-1185">Reference proteome</keyword>
<evidence type="ECO:0000256" key="3">
    <source>
        <dbReference type="ARBA" id="ARBA00022723"/>
    </source>
</evidence>
<dbReference type="GO" id="GO:0016705">
    <property type="term" value="F:oxidoreductase activity, acting on paired donors, with incorporation or reduction of molecular oxygen"/>
    <property type="evidence" value="ECO:0007669"/>
    <property type="project" value="InterPro"/>
</dbReference>
<dbReference type="GO" id="GO:0020037">
    <property type="term" value="F:heme binding"/>
    <property type="evidence" value="ECO:0007669"/>
    <property type="project" value="InterPro"/>
</dbReference>
<gene>
    <name evidence="6" type="ORF">FRX31_015249</name>
</gene>